<keyword evidence="3" id="KW-1185">Reference proteome</keyword>
<evidence type="ECO:0000313" key="2">
    <source>
        <dbReference type="EMBL" id="SHH08407.1"/>
    </source>
</evidence>
<proteinExistence type="predicted"/>
<evidence type="ECO:0000259" key="1">
    <source>
        <dbReference type="Pfam" id="PF11716"/>
    </source>
</evidence>
<dbReference type="EMBL" id="FQVN01000021">
    <property type="protein sequence ID" value="SHH08407.1"/>
    <property type="molecule type" value="Genomic_DNA"/>
</dbReference>
<dbReference type="InterPro" id="IPR024344">
    <property type="entry name" value="MDMPI_metal-binding"/>
</dbReference>
<dbReference type="Pfam" id="PF11716">
    <property type="entry name" value="MDMPI_N"/>
    <property type="match status" value="1"/>
</dbReference>
<dbReference type="SUPFAM" id="SSF109854">
    <property type="entry name" value="DinB/YfiT-like putative metalloenzymes"/>
    <property type="match status" value="1"/>
</dbReference>
<dbReference type="Proteomes" id="UP000184501">
    <property type="component" value="Unassembled WGS sequence"/>
</dbReference>
<gene>
    <name evidence="2" type="ORF">SAMN05444320_12143</name>
</gene>
<reference evidence="2 3" key="1">
    <citation type="submission" date="2016-11" db="EMBL/GenBank/DDBJ databases">
        <authorList>
            <person name="Jaros S."/>
            <person name="Januszkiewicz K."/>
            <person name="Wedrychowicz H."/>
        </authorList>
    </citation>
    <scope>NUCLEOTIDE SEQUENCE [LARGE SCALE GENOMIC DNA]</scope>
    <source>
        <strain evidence="2 3">DSM 44523</strain>
    </source>
</reference>
<dbReference type="GO" id="GO:0046872">
    <property type="term" value="F:metal ion binding"/>
    <property type="evidence" value="ECO:0007669"/>
    <property type="project" value="InterPro"/>
</dbReference>
<evidence type="ECO:0000313" key="3">
    <source>
        <dbReference type="Proteomes" id="UP000184501"/>
    </source>
</evidence>
<sequence>MWNLSQVTNHLIGTIAALTRALSGDQVEPTALAPDVTAATDHVGADALAAFDRATESFLAARPTDPAAMSEPRAMPMGEVPAGAVVNLVALDATVHGWDIGRASGQDPVIPTGLAQPLLVFARHFIRPAASGGIIGAKVGRRRRLADGPPGRLPGPPVLIRLTTGGQRVSSPGNA</sequence>
<name>A0A1M5Q2B6_STRHI</name>
<dbReference type="InterPro" id="IPR034660">
    <property type="entry name" value="DinB/YfiT-like"/>
</dbReference>
<dbReference type="Gene3D" id="1.20.120.450">
    <property type="entry name" value="dinb family like domain"/>
    <property type="match status" value="1"/>
</dbReference>
<accession>A0A1M5Q2B6</accession>
<dbReference type="AlphaFoldDB" id="A0A1M5Q2B6"/>
<feature type="domain" description="Mycothiol-dependent maleylpyruvate isomerase metal-binding" evidence="1">
    <location>
        <begin position="2"/>
        <end position="100"/>
    </location>
</feature>
<organism evidence="2 3">
    <name type="scientific">Streptoalloteichus hindustanus</name>
    <dbReference type="NCBI Taxonomy" id="2017"/>
    <lineage>
        <taxon>Bacteria</taxon>
        <taxon>Bacillati</taxon>
        <taxon>Actinomycetota</taxon>
        <taxon>Actinomycetes</taxon>
        <taxon>Pseudonocardiales</taxon>
        <taxon>Pseudonocardiaceae</taxon>
        <taxon>Streptoalloteichus</taxon>
    </lineage>
</organism>
<protein>
    <submittedName>
        <fullName evidence="2">TIGR03086 family protein</fullName>
    </submittedName>
</protein>